<organism evidence="1 2">
    <name type="scientific">Arthrobacter pityocampae</name>
    <dbReference type="NCBI Taxonomy" id="547334"/>
    <lineage>
        <taxon>Bacteria</taxon>
        <taxon>Bacillati</taxon>
        <taxon>Actinomycetota</taxon>
        <taxon>Actinomycetes</taxon>
        <taxon>Micrococcales</taxon>
        <taxon>Micrococcaceae</taxon>
        <taxon>Arthrobacter</taxon>
    </lineage>
</organism>
<evidence type="ECO:0000313" key="1">
    <source>
        <dbReference type="EMBL" id="PPB49619.1"/>
    </source>
</evidence>
<gene>
    <name evidence="1" type="ORF">C4K88_08015</name>
</gene>
<dbReference type="Proteomes" id="UP000239297">
    <property type="component" value="Unassembled WGS sequence"/>
</dbReference>
<dbReference type="SUPFAM" id="SSF158997">
    <property type="entry name" value="Trm112p-like"/>
    <property type="match status" value="1"/>
</dbReference>
<evidence type="ECO:0000313" key="2">
    <source>
        <dbReference type="Proteomes" id="UP000239297"/>
    </source>
</evidence>
<dbReference type="OrthoDB" id="9812205at2"/>
<name>A0A2S5IYI5_9MICC</name>
<accession>A0A2S5IYI5</accession>
<sequence>MANLPPRLLDVLRCPVTGSRLVQEGHVLRTSSPGPDGTRLTYTLDEGIPVLLRRELLEGGTRA</sequence>
<keyword evidence="2" id="KW-1185">Reference proteome</keyword>
<reference evidence="1 2" key="1">
    <citation type="journal article" date="2014" name="Int. J. Syst. Evol. Microbiol.">
        <title>Arthrobacter pityocampae sp. nov., isolated from Thaumetopoea pityocampa (Lep., Thaumetopoeidae).</title>
        <authorList>
            <person name="Ince I.A."/>
            <person name="Demirbag Z."/>
            <person name="Kati H."/>
        </authorList>
    </citation>
    <scope>NUCLEOTIDE SEQUENCE [LARGE SCALE GENOMIC DNA]</scope>
    <source>
        <strain evidence="1 2">Tp2</strain>
    </source>
</reference>
<comment type="caution">
    <text evidence="1">The sequence shown here is derived from an EMBL/GenBank/DDBJ whole genome shotgun (WGS) entry which is preliminary data.</text>
</comment>
<dbReference type="EMBL" id="PRKW01000003">
    <property type="protein sequence ID" value="PPB49619.1"/>
    <property type="molecule type" value="Genomic_DNA"/>
</dbReference>
<evidence type="ECO:0008006" key="3">
    <source>
        <dbReference type="Google" id="ProtNLM"/>
    </source>
</evidence>
<proteinExistence type="predicted"/>
<dbReference type="RefSeq" id="WP_104121105.1">
    <property type="nucleotide sequence ID" value="NZ_PRKW01000003.1"/>
</dbReference>
<dbReference type="Gene3D" id="2.20.25.10">
    <property type="match status" value="1"/>
</dbReference>
<protein>
    <recommendedName>
        <fullName evidence="3">Trm112 family protein</fullName>
    </recommendedName>
</protein>
<dbReference type="AlphaFoldDB" id="A0A2S5IYI5"/>